<dbReference type="EnsemblPlants" id="PNT76653">
    <property type="protein sequence ID" value="PNT76653"/>
    <property type="gene ID" value="BRADI_1g50965v3"/>
</dbReference>
<protein>
    <recommendedName>
        <fullName evidence="2">Endonuclease/exonuclease/phosphatase domain-containing protein</fullName>
    </recommendedName>
</protein>
<feature type="compositionally biased region" description="Low complexity" evidence="1">
    <location>
        <begin position="98"/>
        <end position="124"/>
    </location>
</feature>
<reference evidence="3 4" key="1">
    <citation type="journal article" date="2010" name="Nature">
        <title>Genome sequencing and analysis of the model grass Brachypodium distachyon.</title>
        <authorList>
            <consortium name="International Brachypodium Initiative"/>
        </authorList>
    </citation>
    <scope>NUCLEOTIDE SEQUENCE [LARGE SCALE GENOMIC DNA]</scope>
    <source>
        <strain evidence="3 4">Bd21</strain>
    </source>
</reference>
<dbReference type="PANTHER" id="PTHR33710">
    <property type="entry name" value="BNAC02G09200D PROTEIN"/>
    <property type="match status" value="1"/>
</dbReference>
<evidence type="ECO:0000313" key="4">
    <source>
        <dbReference type="EnsemblPlants" id="PNT76653"/>
    </source>
</evidence>
<dbReference type="OrthoDB" id="786283at2759"/>
<evidence type="ECO:0000259" key="2">
    <source>
        <dbReference type="Pfam" id="PF03372"/>
    </source>
</evidence>
<dbReference type="EMBL" id="CM000880">
    <property type="protein sequence ID" value="PNT76653.1"/>
    <property type="molecule type" value="Genomic_DNA"/>
</dbReference>
<name>A0A2K2DQU8_BRADI</name>
<gene>
    <name evidence="3" type="ORF">BRADI_1g50965v3</name>
</gene>
<reference evidence="3" key="2">
    <citation type="submission" date="2017-06" db="EMBL/GenBank/DDBJ databases">
        <title>WGS assembly of Brachypodium distachyon.</title>
        <authorList>
            <consortium name="The International Brachypodium Initiative"/>
            <person name="Lucas S."/>
            <person name="Harmon-Smith M."/>
            <person name="Lail K."/>
            <person name="Tice H."/>
            <person name="Grimwood J."/>
            <person name="Bruce D."/>
            <person name="Barry K."/>
            <person name="Shu S."/>
            <person name="Lindquist E."/>
            <person name="Wang M."/>
            <person name="Pitluck S."/>
            <person name="Vogel J.P."/>
            <person name="Garvin D.F."/>
            <person name="Mockler T.C."/>
            <person name="Schmutz J."/>
            <person name="Rokhsar D."/>
            <person name="Bevan M.W."/>
        </authorList>
    </citation>
    <scope>NUCLEOTIDE SEQUENCE</scope>
    <source>
        <strain evidence="3">Bd21</strain>
    </source>
</reference>
<dbReference type="InParanoid" id="A0A2K2DQU8"/>
<evidence type="ECO:0000256" key="1">
    <source>
        <dbReference type="SAM" id="MobiDB-lite"/>
    </source>
</evidence>
<proteinExistence type="predicted"/>
<dbReference type="InterPro" id="IPR005135">
    <property type="entry name" value="Endo/exonuclease/phosphatase"/>
</dbReference>
<organism evidence="3">
    <name type="scientific">Brachypodium distachyon</name>
    <name type="common">Purple false brome</name>
    <name type="synonym">Trachynia distachya</name>
    <dbReference type="NCBI Taxonomy" id="15368"/>
    <lineage>
        <taxon>Eukaryota</taxon>
        <taxon>Viridiplantae</taxon>
        <taxon>Streptophyta</taxon>
        <taxon>Embryophyta</taxon>
        <taxon>Tracheophyta</taxon>
        <taxon>Spermatophyta</taxon>
        <taxon>Magnoliopsida</taxon>
        <taxon>Liliopsida</taxon>
        <taxon>Poales</taxon>
        <taxon>Poaceae</taxon>
        <taxon>BOP clade</taxon>
        <taxon>Pooideae</taxon>
        <taxon>Stipodae</taxon>
        <taxon>Brachypodieae</taxon>
        <taxon>Brachypodium</taxon>
    </lineage>
</organism>
<keyword evidence="5" id="KW-1185">Reference proteome</keyword>
<evidence type="ECO:0000313" key="5">
    <source>
        <dbReference type="Proteomes" id="UP000008810"/>
    </source>
</evidence>
<dbReference type="Proteomes" id="UP000008810">
    <property type="component" value="Chromosome 1"/>
</dbReference>
<dbReference type="InterPro" id="IPR036691">
    <property type="entry name" value="Endo/exonu/phosph_ase_sf"/>
</dbReference>
<feature type="domain" description="Endonuclease/exonuclease/phosphatase" evidence="2">
    <location>
        <begin position="188"/>
        <end position="333"/>
    </location>
</feature>
<reference evidence="4" key="3">
    <citation type="submission" date="2018-08" db="UniProtKB">
        <authorList>
            <consortium name="EnsemblPlants"/>
        </authorList>
    </citation>
    <scope>IDENTIFICATION</scope>
    <source>
        <strain evidence="4">cv. Bd21</strain>
    </source>
</reference>
<sequence length="342" mass="36651">MAVGQLAPAAAVSGAVLELPIVVPPCMDESETGSQACPSSPDGPDGPALQVGPDSIGPDQRERGPVLEGASSGDSPSAPVQAFLAEFSAPTPLPLLPIPAATAPTTTAMPGKPSPPRTSRSSGRLAAKSSRGLSTMEKVQLVLLKKNGGGGNDDVGEETKLASVSQTLVSECLGSRFCKNFVFKPALGTRGGVLVAVSDDFQISKFVLAPDLFSLTGLIQDRTDGSSWTITAVYGPNDDGKKIQFMQELRQIKQVVQAEWLIAGDFNLISRVPDKSNDNVDLRMMGRFRVVLDDLELIDLPIWGRRFTWSNEREDVTLSRIDRILISKEWGLKFPAYQYARL</sequence>
<feature type="region of interest" description="Disordered" evidence="1">
    <location>
        <begin position="29"/>
        <end position="78"/>
    </location>
</feature>
<evidence type="ECO:0000313" key="3">
    <source>
        <dbReference type="EMBL" id="PNT76653.1"/>
    </source>
</evidence>
<feature type="region of interest" description="Disordered" evidence="1">
    <location>
        <begin position="95"/>
        <end position="133"/>
    </location>
</feature>
<dbReference type="PANTHER" id="PTHR33710:SF48">
    <property type="entry name" value="OS02G0307075 PROTEIN"/>
    <property type="match status" value="1"/>
</dbReference>
<dbReference type="Gene3D" id="3.60.10.10">
    <property type="entry name" value="Endonuclease/exonuclease/phosphatase"/>
    <property type="match status" value="1"/>
</dbReference>
<dbReference type="SUPFAM" id="SSF56219">
    <property type="entry name" value="DNase I-like"/>
    <property type="match status" value="1"/>
</dbReference>
<dbReference type="Gramene" id="PNT76653">
    <property type="protein sequence ID" value="PNT76653"/>
    <property type="gene ID" value="BRADI_1g50965v3"/>
</dbReference>
<dbReference type="AlphaFoldDB" id="A0A2K2DQU8"/>
<dbReference type="GO" id="GO:0003824">
    <property type="term" value="F:catalytic activity"/>
    <property type="evidence" value="ECO:0007669"/>
    <property type="project" value="InterPro"/>
</dbReference>
<accession>A0A2K2DQU8</accession>
<dbReference type="Pfam" id="PF03372">
    <property type="entry name" value="Exo_endo_phos"/>
    <property type="match status" value="1"/>
</dbReference>